<accession>A0A222FFU5</accession>
<reference evidence="3 4" key="1">
    <citation type="submission" date="2017-07" db="EMBL/GenBank/DDBJ databases">
        <title>Annotated genome sequence of Bacterioplanes sanyensis isolated from Red Sea.</title>
        <authorList>
            <person name="Rehman Z.U."/>
        </authorList>
    </citation>
    <scope>NUCLEOTIDE SEQUENCE [LARGE SCALE GENOMIC DNA]</scope>
    <source>
        <strain evidence="3 4">NV9</strain>
    </source>
</reference>
<evidence type="ECO:0000256" key="1">
    <source>
        <dbReference type="ARBA" id="ARBA00023125"/>
    </source>
</evidence>
<dbReference type="RefSeq" id="WP_094059138.1">
    <property type="nucleotide sequence ID" value="NZ_CP022530.1"/>
</dbReference>
<dbReference type="Proteomes" id="UP000202440">
    <property type="component" value="Chromosome"/>
</dbReference>
<organism evidence="3 4">
    <name type="scientific">Bacterioplanes sanyensis</name>
    <dbReference type="NCBI Taxonomy" id="1249553"/>
    <lineage>
        <taxon>Bacteria</taxon>
        <taxon>Pseudomonadati</taxon>
        <taxon>Pseudomonadota</taxon>
        <taxon>Gammaproteobacteria</taxon>
        <taxon>Oceanospirillales</taxon>
        <taxon>Oceanospirillaceae</taxon>
        <taxon>Bacterioplanes</taxon>
    </lineage>
</organism>
<gene>
    <name evidence="3" type="ORF">CHH28_04255</name>
</gene>
<dbReference type="PROSITE" id="PS50937">
    <property type="entry name" value="HTH_MERR_2"/>
    <property type="match status" value="1"/>
</dbReference>
<dbReference type="InterPro" id="IPR047057">
    <property type="entry name" value="MerR_fam"/>
</dbReference>
<dbReference type="InterPro" id="IPR009061">
    <property type="entry name" value="DNA-bd_dom_put_sf"/>
</dbReference>
<dbReference type="SUPFAM" id="SSF46955">
    <property type="entry name" value="Putative DNA-binding domain"/>
    <property type="match status" value="1"/>
</dbReference>
<evidence type="ECO:0000259" key="2">
    <source>
        <dbReference type="PROSITE" id="PS50937"/>
    </source>
</evidence>
<protein>
    <submittedName>
        <fullName evidence="3">MerR family transcriptional regulator</fullName>
    </submittedName>
</protein>
<dbReference type="OrthoDB" id="9802039at2"/>
<dbReference type="PRINTS" id="PR00040">
    <property type="entry name" value="HTHMERR"/>
</dbReference>
<keyword evidence="4" id="KW-1185">Reference proteome</keyword>
<dbReference type="EMBL" id="CP022530">
    <property type="protein sequence ID" value="ASP37937.1"/>
    <property type="molecule type" value="Genomic_DNA"/>
</dbReference>
<dbReference type="PANTHER" id="PTHR30204">
    <property type="entry name" value="REDOX-CYCLING DRUG-SENSING TRANSCRIPTIONAL ACTIVATOR SOXR"/>
    <property type="match status" value="1"/>
</dbReference>
<keyword evidence="1" id="KW-0238">DNA-binding</keyword>
<dbReference type="GO" id="GO:0003677">
    <property type="term" value="F:DNA binding"/>
    <property type="evidence" value="ECO:0007669"/>
    <property type="project" value="UniProtKB-KW"/>
</dbReference>
<dbReference type="KEGG" id="bsan:CHH28_04255"/>
<dbReference type="InterPro" id="IPR000551">
    <property type="entry name" value="MerR-type_HTH_dom"/>
</dbReference>
<sequence length="131" mass="14720">MDISQVAKQSGLAASTLRYYEQKGLIQSVGRRGLKRVFSSAVMQQLALISLAQAAGFSLDEISRMFNDQGEANIDRKKLRQKADEIDLKINRLQKMRDGLRHAANCSAENHLQCPKFVKLLDLSIKANKMK</sequence>
<evidence type="ECO:0000313" key="3">
    <source>
        <dbReference type="EMBL" id="ASP37937.1"/>
    </source>
</evidence>
<dbReference type="CDD" id="cd04781">
    <property type="entry name" value="HTH_MerR-like_sg6"/>
    <property type="match status" value="1"/>
</dbReference>
<feature type="domain" description="HTH merR-type" evidence="2">
    <location>
        <begin position="1"/>
        <end position="68"/>
    </location>
</feature>
<proteinExistence type="predicted"/>
<dbReference type="Pfam" id="PF13411">
    <property type="entry name" value="MerR_1"/>
    <property type="match status" value="1"/>
</dbReference>
<dbReference type="PANTHER" id="PTHR30204:SF97">
    <property type="entry name" value="MERR FAMILY REGULATORY PROTEIN"/>
    <property type="match status" value="1"/>
</dbReference>
<evidence type="ECO:0000313" key="4">
    <source>
        <dbReference type="Proteomes" id="UP000202440"/>
    </source>
</evidence>
<name>A0A222FFU5_9GAMM</name>
<dbReference type="PROSITE" id="PS00552">
    <property type="entry name" value="HTH_MERR_1"/>
    <property type="match status" value="1"/>
</dbReference>
<dbReference type="SMART" id="SM00422">
    <property type="entry name" value="HTH_MERR"/>
    <property type="match status" value="1"/>
</dbReference>
<dbReference type="AlphaFoldDB" id="A0A222FFU5"/>
<dbReference type="Gene3D" id="1.10.1660.10">
    <property type="match status" value="1"/>
</dbReference>
<dbReference type="GO" id="GO:0003700">
    <property type="term" value="F:DNA-binding transcription factor activity"/>
    <property type="evidence" value="ECO:0007669"/>
    <property type="project" value="InterPro"/>
</dbReference>